<accession>A0ABT7FJ49</accession>
<dbReference type="Proteomes" id="UP001227126">
    <property type="component" value="Unassembled WGS sequence"/>
</dbReference>
<proteinExistence type="predicted"/>
<evidence type="ECO:0000256" key="1">
    <source>
        <dbReference type="SAM" id="MobiDB-lite"/>
    </source>
</evidence>
<sequence length="108" mass="11941">MKSFIASSAPTAAEIGRGFAPETVKDKEGWGRKLVRKFVGLGDLVRNDDGTVSLPRRHLRVAQELLQVIIGDGALPGPHDYKAPHANRGTPPRPHYSRYSRKPRAFRA</sequence>
<gene>
    <name evidence="2" type="ORF">QO034_18900</name>
</gene>
<organism evidence="2 3">
    <name type="scientific">Sedimentitalea xiamensis</name>
    <dbReference type="NCBI Taxonomy" id="3050037"/>
    <lineage>
        <taxon>Bacteria</taxon>
        <taxon>Pseudomonadati</taxon>
        <taxon>Pseudomonadota</taxon>
        <taxon>Alphaproteobacteria</taxon>
        <taxon>Rhodobacterales</taxon>
        <taxon>Paracoccaceae</taxon>
        <taxon>Sedimentitalea</taxon>
    </lineage>
</organism>
<comment type="caution">
    <text evidence="2">The sequence shown here is derived from an EMBL/GenBank/DDBJ whole genome shotgun (WGS) entry which is preliminary data.</text>
</comment>
<feature type="compositionally biased region" description="Basic residues" evidence="1">
    <location>
        <begin position="95"/>
        <end position="108"/>
    </location>
</feature>
<dbReference type="RefSeq" id="WP_284487092.1">
    <property type="nucleotide sequence ID" value="NZ_JASNJE010000031.1"/>
</dbReference>
<feature type="region of interest" description="Disordered" evidence="1">
    <location>
        <begin position="77"/>
        <end position="108"/>
    </location>
</feature>
<reference evidence="2 3" key="1">
    <citation type="submission" date="2023-05" db="EMBL/GenBank/DDBJ databases">
        <title>Sedimentitalea sp. nov. JM2-8.</title>
        <authorList>
            <person name="Huang J."/>
        </authorList>
    </citation>
    <scope>NUCLEOTIDE SEQUENCE [LARGE SCALE GENOMIC DNA]</scope>
    <source>
        <strain evidence="2 3">JM2-8</strain>
    </source>
</reference>
<name>A0ABT7FJ49_9RHOB</name>
<protein>
    <submittedName>
        <fullName evidence="2">Uncharacterized protein</fullName>
    </submittedName>
</protein>
<evidence type="ECO:0000313" key="2">
    <source>
        <dbReference type="EMBL" id="MDK3075161.1"/>
    </source>
</evidence>
<dbReference type="EMBL" id="JASNJE010000031">
    <property type="protein sequence ID" value="MDK3075161.1"/>
    <property type="molecule type" value="Genomic_DNA"/>
</dbReference>
<keyword evidence="3" id="KW-1185">Reference proteome</keyword>
<evidence type="ECO:0000313" key="3">
    <source>
        <dbReference type="Proteomes" id="UP001227126"/>
    </source>
</evidence>